<dbReference type="eggNOG" id="ENOG502R3I6">
    <property type="taxonomic scope" value="Eukaryota"/>
</dbReference>
<feature type="region of interest" description="Disordered" evidence="2">
    <location>
        <begin position="303"/>
        <end position="340"/>
    </location>
</feature>
<feature type="domain" description="CCHC-type" evidence="3">
    <location>
        <begin position="443"/>
        <end position="456"/>
    </location>
</feature>
<reference evidence="4" key="2">
    <citation type="submission" date="2018-08" db="UniProtKB">
        <authorList>
            <consortium name="EnsemblPlants"/>
        </authorList>
    </citation>
    <scope>IDENTIFICATION</scope>
    <source>
        <strain evidence="4">Yugu1</strain>
    </source>
</reference>
<dbReference type="AlphaFoldDB" id="K3ZCV9"/>
<dbReference type="OMA" id="GHINSEC"/>
<evidence type="ECO:0000313" key="5">
    <source>
        <dbReference type="Proteomes" id="UP000004995"/>
    </source>
</evidence>
<dbReference type="InterPro" id="IPR001878">
    <property type="entry name" value="Znf_CCHC"/>
</dbReference>
<dbReference type="EMBL" id="AGNK02002028">
    <property type="status" value="NOT_ANNOTATED_CDS"/>
    <property type="molecule type" value="Genomic_DNA"/>
</dbReference>
<sequence length="704" mass="76059">MLLRRRRLTLAPGLLLSRRVQAKEEPEKRKHSEKECLMAREALSEAVALAADASGRPPHRHGVEPLVTRFWATGDSDDKSSIAEEIEEEQEVDDLVQADKELAATTTANSGKPPIHKTPLTNKIRDAMIQRRRFGRPWQGPLPPPRVSPARTLGDELSKAWLSTKLPSSRKGTPTGLSPVFTGDAHKQEVRQAEALADAQNSKIKSQLQEPATLEATSKENQIHVASAVTVKECARVGPEKVLIGPGRWFRPTPGLVALFARRGTKRVPNRSCRTASSEKPKPRTYAEVVRSSGGAATAMVKEMSGGAAHQQNAPRGGGQGQLAGNANGTRFNPGFHPGFNPGYNGERGGYVHRTVTSVACVAAVVTAVAGTGTVVSMVATATTVATVVATTTATATVAGAQAEAATIAVVAAMAAKTRSREEEAMGRTSKRWKSGGKNKPYCYRCLTKGHINSECTTEISCDLCVTDTHVTKACPQAKAAKQTASLCGFAVDGLGFYYIPYTGKPRAQPESKAAVVKVIEGSMTAANNIAVELERLLPGSKNWIVEQNGEKYFTTTFPSCSELTRMVLWGSVETKSTQVYKYEIPKCWVQFRGLSKELREEVPIIWAVGSILLGITKMVDVRFTKQHNIARLRVAVLDPEPIPDLVTVVIGEYVYELQFGVEKESSANNPVPINMDIDPEKDGDGDANKENGKQSEEHNAGYS</sequence>
<dbReference type="STRING" id="4555.K3ZCV9"/>
<dbReference type="PROSITE" id="PS50158">
    <property type="entry name" value="ZF_CCHC"/>
    <property type="match status" value="1"/>
</dbReference>
<evidence type="ECO:0000313" key="4">
    <source>
        <dbReference type="EnsemblPlants" id="KQL16661"/>
    </source>
</evidence>
<dbReference type="HOGENOM" id="CLU_392143_0_0_1"/>
<dbReference type="GO" id="GO:0008270">
    <property type="term" value="F:zinc ion binding"/>
    <property type="evidence" value="ECO:0007669"/>
    <property type="project" value="UniProtKB-KW"/>
</dbReference>
<keyword evidence="5" id="KW-1185">Reference proteome</keyword>
<dbReference type="EnsemblPlants" id="KQL16661">
    <property type="protein sequence ID" value="KQL16661"/>
    <property type="gene ID" value="SETIT_024389mg"/>
</dbReference>
<dbReference type="SUPFAM" id="SSF57756">
    <property type="entry name" value="Retrovirus zinc finger-like domains"/>
    <property type="match status" value="1"/>
</dbReference>
<name>K3ZCV9_SETIT</name>
<accession>K3ZCV9</accession>
<keyword evidence="1" id="KW-0479">Metal-binding</keyword>
<keyword evidence="1" id="KW-0862">Zinc</keyword>
<dbReference type="InParanoid" id="K3ZCV9"/>
<evidence type="ECO:0000256" key="1">
    <source>
        <dbReference type="PROSITE-ProRule" id="PRU00047"/>
    </source>
</evidence>
<reference evidence="5" key="1">
    <citation type="journal article" date="2012" name="Nat. Biotechnol.">
        <title>Reference genome sequence of the model plant Setaria.</title>
        <authorList>
            <person name="Bennetzen J.L."/>
            <person name="Schmutz J."/>
            <person name="Wang H."/>
            <person name="Percifield R."/>
            <person name="Hawkins J."/>
            <person name="Pontaroli A.C."/>
            <person name="Estep M."/>
            <person name="Feng L."/>
            <person name="Vaughn J.N."/>
            <person name="Grimwood J."/>
            <person name="Jenkins J."/>
            <person name="Barry K."/>
            <person name="Lindquist E."/>
            <person name="Hellsten U."/>
            <person name="Deshpande S."/>
            <person name="Wang X."/>
            <person name="Wu X."/>
            <person name="Mitros T."/>
            <person name="Triplett J."/>
            <person name="Yang X."/>
            <person name="Ye C.Y."/>
            <person name="Mauro-Herrera M."/>
            <person name="Wang L."/>
            <person name="Li P."/>
            <person name="Sharma M."/>
            <person name="Sharma R."/>
            <person name="Ronald P.C."/>
            <person name="Panaud O."/>
            <person name="Kellogg E.A."/>
            <person name="Brutnell T.P."/>
            <person name="Doust A.N."/>
            <person name="Tuskan G.A."/>
            <person name="Rokhsar D."/>
            <person name="Devos K.M."/>
        </authorList>
    </citation>
    <scope>NUCLEOTIDE SEQUENCE [LARGE SCALE GENOMIC DNA]</scope>
    <source>
        <strain evidence="5">cv. Yugu1</strain>
    </source>
</reference>
<dbReference type="GO" id="GO:0003676">
    <property type="term" value="F:nucleic acid binding"/>
    <property type="evidence" value="ECO:0007669"/>
    <property type="project" value="InterPro"/>
</dbReference>
<proteinExistence type="predicted"/>
<dbReference type="Gramene" id="KQL16661">
    <property type="protein sequence ID" value="KQL16661"/>
    <property type="gene ID" value="SETIT_024389mg"/>
</dbReference>
<feature type="compositionally biased region" description="Basic and acidic residues" evidence="2">
    <location>
        <begin position="679"/>
        <end position="704"/>
    </location>
</feature>
<evidence type="ECO:0000256" key="2">
    <source>
        <dbReference type="SAM" id="MobiDB-lite"/>
    </source>
</evidence>
<organism evidence="4 5">
    <name type="scientific">Setaria italica</name>
    <name type="common">Foxtail millet</name>
    <name type="synonym">Panicum italicum</name>
    <dbReference type="NCBI Taxonomy" id="4555"/>
    <lineage>
        <taxon>Eukaryota</taxon>
        <taxon>Viridiplantae</taxon>
        <taxon>Streptophyta</taxon>
        <taxon>Embryophyta</taxon>
        <taxon>Tracheophyta</taxon>
        <taxon>Spermatophyta</taxon>
        <taxon>Magnoliopsida</taxon>
        <taxon>Liliopsida</taxon>
        <taxon>Poales</taxon>
        <taxon>Poaceae</taxon>
        <taxon>PACMAD clade</taxon>
        <taxon>Panicoideae</taxon>
        <taxon>Panicodae</taxon>
        <taxon>Paniceae</taxon>
        <taxon>Cenchrinae</taxon>
        <taxon>Setaria</taxon>
    </lineage>
</organism>
<protein>
    <recommendedName>
        <fullName evidence="3">CCHC-type domain-containing protein</fullName>
    </recommendedName>
</protein>
<evidence type="ECO:0000259" key="3">
    <source>
        <dbReference type="PROSITE" id="PS50158"/>
    </source>
</evidence>
<dbReference type="InterPro" id="IPR036875">
    <property type="entry name" value="Znf_CCHC_sf"/>
</dbReference>
<dbReference type="PANTHER" id="PTHR33170">
    <property type="entry name" value="DUF4283 DOMAIN-CONTAINING PROTEIN-RELATED"/>
    <property type="match status" value="1"/>
</dbReference>
<dbReference type="Proteomes" id="UP000004995">
    <property type="component" value="Unassembled WGS sequence"/>
</dbReference>
<keyword evidence="1" id="KW-0863">Zinc-finger</keyword>
<dbReference type="Gene3D" id="4.10.60.10">
    <property type="entry name" value="Zinc finger, CCHC-type"/>
    <property type="match status" value="1"/>
</dbReference>
<dbReference type="PANTHER" id="PTHR33170:SF41">
    <property type="entry name" value="CCHC-TYPE DOMAIN-CONTAINING PROTEIN"/>
    <property type="match status" value="1"/>
</dbReference>
<feature type="region of interest" description="Disordered" evidence="2">
    <location>
        <begin position="667"/>
        <end position="704"/>
    </location>
</feature>